<keyword evidence="14" id="KW-0418">Kinase</keyword>
<dbReference type="CDD" id="cd06899">
    <property type="entry name" value="lectin_legume_LecRK_Arcelin_ConA"/>
    <property type="match status" value="1"/>
</dbReference>
<dbReference type="PROSITE" id="PS50011">
    <property type="entry name" value="PROTEIN_KINASE_DOM"/>
    <property type="match status" value="1"/>
</dbReference>
<dbReference type="InterPro" id="IPR011009">
    <property type="entry name" value="Kinase-like_dom_sf"/>
</dbReference>
<dbReference type="Proteomes" id="UP001293593">
    <property type="component" value="Unassembled WGS sequence"/>
</dbReference>
<dbReference type="Gene3D" id="1.10.510.10">
    <property type="entry name" value="Transferase(Phosphotransferase) domain 1"/>
    <property type="match status" value="1"/>
</dbReference>
<evidence type="ECO:0000256" key="4">
    <source>
        <dbReference type="ARBA" id="ARBA00008536"/>
    </source>
</evidence>
<dbReference type="SUPFAM" id="SSF49899">
    <property type="entry name" value="Concanavalin A-like lectins/glucanases"/>
    <property type="match status" value="1"/>
</dbReference>
<dbReference type="FunFam" id="3.30.200.20:FF:000621">
    <property type="entry name" value="Putative L-type lectin-domain containing receptor kinase VII.2"/>
    <property type="match status" value="1"/>
</dbReference>
<keyword evidence="15 22" id="KW-0067">ATP-binding</keyword>
<comment type="similarity">
    <text evidence="3">Belongs to the leguminous lectin family.</text>
</comment>
<evidence type="ECO:0000256" key="23">
    <source>
        <dbReference type="SAM" id="Phobius"/>
    </source>
</evidence>
<dbReference type="GO" id="GO:0005524">
    <property type="term" value="F:ATP binding"/>
    <property type="evidence" value="ECO:0007669"/>
    <property type="project" value="UniProtKB-UniRule"/>
</dbReference>
<dbReference type="InterPro" id="IPR017441">
    <property type="entry name" value="Protein_kinase_ATP_BS"/>
</dbReference>
<evidence type="ECO:0000256" key="13">
    <source>
        <dbReference type="ARBA" id="ARBA00022741"/>
    </source>
</evidence>
<evidence type="ECO:0000256" key="5">
    <source>
        <dbReference type="ARBA" id="ARBA00010217"/>
    </source>
</evidence>
<evidence type="ECO:0000259" key="25">
    <source>
        <dbReference type="PROSITE" id="PS50011"/>
    </source>
</evidence>
<dbReference type="InterPro" id="IPR050528">
    <property type="entry name" value="L-type_Lectin-RKs"/>
</dbReference>
<keyword evidence="17 23" id="KW-0472">Membrane</keyword>
<dbReference type="GO" id="GO:0002229">
    <property type="term" value="P:defense response to oomycetes"/>
    <property type="evidence" value="ECO:0007669"/>
    <property type="project" value="UniProtKB-ARBA"/>
</dbReference>
<dbReference type="InterPro" id="IPR008271">
    <property type="entry name" value="Ser/Thr_kinase_AS"/>
</dbReference>
<evidence type="ECO:0000256" key="7">
    <source>
        <dbReference type="ARBA" id="ARBA00022475"/>
    </source>
</evidence>
<dbReference type="PROSITE" id="PS00107">
    <property type="entry name" value="PROTEIN_KINASE_ATP"/>
    <property type="match status" value="1"/>
</dbReference>
<evidence type="ECO:0000256" key="1">
    <source>
        <dbReference type="ARBA" id="ARBA00004236"/>
    </source>
</evidence>
<evidence type="ECO:0000256" key="3">
    <source>
        <dbReference type="ARBA" id="ARBA00007606"/>
    </source>
</evidence>
<dbReference type="Pfam" id="PF00069">
    <property type="entry name" value="Pkinase"/>
    <property type="match status" value="1"/>
</dbReference>
<dbReference type="GO" id="GO:0005886">
    <property type="term" value="C:plasma membrane"/>
    <property type="evidence" value="ECO:0007669"/>
    <property type="project" value="UniProtKB-SubCell"/>
</dbReference>
<reference evidence="26" key="1">
    <citation type="submission" date="2023-10" db="EMBL/GenBank/DDBJ databases">
        <title>Chromosome-level genome of the transformable northern wattle, Acacia crassicarpa.</title>
        <authorList>
            <person name="Massaro I."/>
            <person name="Sinha N.R."/>
            <person name="Poethig S."/>
            <person name="Leichty A.R."/>
        </authorList>
    </citation>
    <scope>NUCLEOTIDE SEQUENCE</scope>
    <source>
        <strain evidence="26">Acra3RX</strain>
        <tissue evidence="26">Leaf</tissue>
    </source>
</reference>
<evidence type="ECO:0000256" key="14">
    <source>
        <dbReference type="ARBA" id="ARBA00022777"/>
    </source>
</evidence>
<comment type="similarity">
    <text evidence="5">In the C-terminal section; belongs to the protein kinase superfamily. Ser/Thr protein kinase family.</text>
</comment>
<comment type="caution">
    <text evidence="26">The sequence shown here is derived from an EMBL/GenBank/DDBJ whole genome shotgun (WGS) entry which is preliminary data.</text>
</comment>
<evidence type="ECO:0000256" key="24">
    <source>
        <dbReference type="SAM" id="SignalP"/>
    </source>
</evidence>
<dbReference type="InterPro" id="IPR001220">
    <property type="entry name" value="Legume_lectin_dom"/>
</dbReference>
<sequence>MMKLKHRTLCFSSHHLLLLFLLIFSLSDSSLAVDFIFNGFTSPSDVLLYSNATVESGILSLTHDQVFSIGRALYPQKIPTKNPNSSYVHPFSTSFIFAMAPYKDVLPGHGFVFLFTPVRGIQGTNSAQHLGFLNFTNNGDSGNHVFGVEFDVFMNQEFDDINDNHVGIDVNSLKSVASHDAGFWTEDQNDKSFQELRLNDGENYQVWIDYQDSLINVTMAKVGTKRPRRPLLSVPLNLSEVFEDEMYVGFTSATGQLVQSHKILAWSFSNSNFSLSEALITSGLPSFVLPKDSIFKSTGFIAGFTIGVFFILCFIVLVTLFLIQRRRRKAREREAMEDWELEYWPHRIPYEEIESATKGFSEENVIGIGGNGKVYKGILGESEIAVKRISHENNGMREFLAEIASLGRLKHRNLVKLRGWCKKDTGNFLLIYDYMENGSLEKRVFENEEDDKILNCEQRMRILKDVASGVLYLHEGWEVKVVHRDIKASNVLLDKELNGRLGDFGLALMHNNNGEVAGTTKVVGTVGYMAPEMMKTGRASTQSDVYMFGILVLEVMCGRRPIEEGKPSLVEWVWQLKAQGQILSAMDERMRAKGEVNEQQVETLLNLGLLCAYPDPKARPTMRQALKVLEGKHNNTEDGEFENEDIDTYLLKHIRSPRDLWPEYSHYLNFSPHPTFEDVRFTTAHSFSTSHGISSTSIFEGR</sequence>
<dbReference type="InterPro" id="IPR013320">
    <property type="entry name" value="ConA-like_dom_sf"/>
</dbReference>
<evidence type="ECO:0000256" key="11">
    <source>
        <dbReference type="ARBA" id="ARBA00022729"/>
    </source>
</evidence>
<comment type="subcellular location">
    <subcellularLocation>
        <location evidence="1">Cell membrane</location>
    </subcellularLocation>
    <subcellularLocation>
        <location evidence="2">Membrane</location>
        <topology evidence="2">Single-pass type I membrane protein</topology>
    </subcellularLocation>
</comment>
<accession>A0AAE1IXM6</accession>
<keyword evidence="12" id="KW-0430">Lectin</keyword>
<keyword evidence="10 23" id="KW-0812">Transmembrane</keyword>
<gene>
    <name evidence="26" type="ORF">QN277_006114</name>
</gene>
<proteinExistence type="inferred from homology"/>
<dbReference type="Gene3D" id="3.30.200.20">
    <property type="entry name" value="Phosphorylase Kinase, domain 1"/>
    <property type="match status" value="1"/>
</dbReference>
<evidence type="ECO:0000256" key="16">
    <source>
        <dbReference type="ARBA" id="ARBA00022989"/>
    </source>
</evidence>
<evidence type="ECO:0000313" key="27">
    <source>
        <dbReference type="Proteomes" id="UP001293593"/>
    </source>
</evidence>
<dbReference type="InterPro" id="IPR000719">
    <property type="entry name" value="Prot_kinase_dom"/>
</dbReference>
<keyword evidence="18" id="KW-0675">Receptor</keyword>
<dbReference type="PROSITE" id="PS00108">
    <property type="entry name" value="PROTEIN_KINASE_ST"/>
    <property type="match status" value="1"/>
</dbReference>
<comment type="similarity">
    <text evidence="4">In the N-terminal section; belongs to the leguminous lectin family.</text>
</comment>
<evidence type="ECO:0000256" key="18">
    <source>
        <dbReference type="ARBA" id="ARBA00023170"/>
    </source>
</evidence>
<dbReference type="GO" id="GO:0004674">
    <property type="term" value="F:protein serine/threonine kinase activity"/>
    <property type="evidence" value="ECO:0007669"/>
    <property type="project" value="UniProtKB-KW"/>
</dbReference>
<dbReference type="FunFam" id="1.10.510.10:FF:000108">
    <property type="entry name" value="L-type lectin-domain containing receptor kinase S.4"/>
    <property type="match status" value="1"/>
</dbReference>
<keyword evidence="11 24" id="KW-0732">Signal</keyword>
<dbReference type="Pfam" id="PF00139">
    <property type="entry name" value="Lectin_legB"/>
    <property type="match status" value="1"/>
</dbReference>
<evidence type="ECO:0000256" key="17">
    <source>
        <dbReference type="ARBA" id="ARBA00023136"/>
    </source>
</evidence>
<evidence type="ECO:0000256" key="12">
    <source>
        <dbReference type="ARBA" id="ARBA00022734"/>
    </source>
</evidence>
<keyword evidence="16 23" id="KW-1133">Transmembrane helix</keyword>
<dbReference type="GO" id="GO:0030246">
    <property type="term" value="F:carbohydrate binding"/>
    <property type="evidence" value="ECO:0007669"/>
    <property type="project" value="UniProtKB-KW"/>
</dbReference>
<dbReference type="Gene3D" id="2.60.120.200">
    <property type="match status" value="1"/>
</dbReference>
<comment type="catalytic activity">
    <reaction evidence="21">
        <text>L-seryl-[protein] + ATP = O-phospho-L-seryl-[protein] + ADP + H(+)</text>
        <dbReference type="Rhea" id="RHEA:17989"/>
        <dbReference type="Rhea" id="RHEA-COMP:9863"/>
        <dbReference type="Rhea" id="RHEA-COMP:11604"/>
        <dbReference type="ChEBI" id="CHEBI:15378"/>
        <dbReference type="ChEBI" id="CHEBI:29999"/>
        <dbReference type="ChEBI" id="CHEBI:30616"/>
        <dbReference type="ChEBI" id="CHEBI:83421"/>
        <dbReference type="ChEBI" id="CHEBI:456216"/>
        <dbReference type="EC" id="2.7.11.1"/>
    </reaction>
</comment>
<dbReference type="SUPFAM" id="SSF56112">
    <property type="entry name" value="Protein kinase-like (PK-like)"/>
    <property type="match status" value="1"/>
</dbReference>
<evidence type="ECO:0000256" key="20">
    <source>
        <dbReference type="ARBA" id="ARBA00047899"/>
    </source>
</evidence>
<evidence type="ECO:0000256" key="9">
    <source>
        <dbReference type="ARBA" id="ARBA00022679"/>
    </source>
</evidence>
<keyword evidence="8" id="KW-0723">Serine/threonine-protein kinase</keyword>
<feature type="chain" id="PRO_5041945754" description="non-specific serine/threonine protein kinase" evidence="24">
    <location>
        <begin position="33"/>
        <end position="702"/>
    </location>
</feature>
<comment type="catalytic activity">
    <reaction evidence="20">
        <text>L-threonyl-[protein] + ATP = O-phospho-L-threonyl-[protein] + ADP + H(+)</text>
        <dbReference type="Rhea" id="RHEA:46608"/>
        <dbReference type="Rhea" id="RHEA-COMP:11060"/>
        <dbReference type="Rhea" id="RHEA-COMP:11605"/>
        <dbReference type="ChEBI" id="CHEBI:15378"/>
        <dbReference type="ChEBI" id="CHEBI:30013"/>
        <dbReference type="ChEBI" id="CHEBI:30616"/>
        <dbReference type="ChEBI" id="CHEBI:61977"/>
        <dbReference type="ChEBI" id="CHEBI:456216"/>
        <dbReference type="EC" id="2.7.11.1"/>
    </reaction>
</comment>
<evidence type="ECO:0000256" key="15">
    <source>
        <dbReference type="ARBA" id="ARBA00022840"/>
    </source>
</evidence>
<evidence type="ECO:0000256" key="19">
    <source>
        <dbReference type="ARBA" id="ARBA00023180"/>
    </source>
</evidence>
<dbReference type="CDD" id="cd14066">
    <property type="entry name" value="STKc_IRAK"/>
    <property type="match status" value="1"/>
</dbReference>
<keyword evidence="27" id="KW-1185">Reference proteome</keyword>
<name>A0AAE1IXM6_9FABA</name>
<dbReference type="EMBL" id="JAWXYG010000011">
    <property type="protein sequence ID" value="KAK4259821.1"/>
    <property type="molecule type" value="Genomic_DNA"/>
</dbReference>
<feature type="domain" description="Protein kinase" evidence="25">
    <location>
        <begin position="360"/>
        <end position="636"/>
    </location>
</feature>
<dbReference type="AlphaFoldDB" id="A0AAE1IXM6"/>
<keyword evidence="19" id="KW-0325">Glycoprotein</keyword>
<dbReference type="GO" id="GO:0042742">
    <property type="term" value="P:defense response to bacterium"/>
    <property type="evidence" value="ECO:0007669"/>
    <property type="project" value="UniProtKB-ARBA"/>
</dbReference>
<dbReference type="FunFam" id="2.60.120.200:FF:000086">
    <property type="entry name" value="L-type lectin-domain containing receptor kinase S.4"/>
    <property type="match status" value="1"/>
</dbReference>
<evidence type="ECO:0000256" key="21">
    <source>
        <dbReference type="ARBA" id="ARBA00048679"/>
    </source>
</evidence>
<evidence type="ECO:0000256" key="2">
    <source>
        <dbReference type="ARBA" id="ARBA00004479"/>
    </source>
</evidence>
<keyword evidence="7" id="KW-1003">Cell membrane</keyword>
<feature type="binding site" evidence="22">
    <location>
        <position position="387"/>
    </location>
    <ligand>
        <name>ATP</name>
        <dbReference type="ChEBI" id="CHEBI:30616"/>
    </ligand>
</feature>
<evidence type="ECO:0000313" key="26">
    <source>
        <dbReference type="EMBL" id="KAK4259821.1"/>
    </source>
</evidence>
<keyword evidence="13 22" id="KW-0547">Nucleotide-binding</keyword>
<dbReference type="PANTHER" id="PTHR27007">
    <property type="match status" value="1"/>
</dbReference>
<feature type="signal peptide" evidence="24">
    <location>
        <begin position="1"/>
        <end position="32"/>
    </location>
</feature>
<evidence type="ECO:0000256" key="6">
    <source>
        <dbReference type="ARBA" id="ARBA00012513"/>
    </source>
</evidence>
<evidence type="ECO:0000256" key="8">
    <source>
        <dbReference type="ARBA" id="ARBA00022527"/>
    </source>
</evidence>
<organism evidence="26 27">
    <name type="scientific">Acacia crassicarpa</name>
    <name type="common">northern wattle</name>
    <dbReference type="NCBI Taxonomy" id="499986"/>
    <lineage>
        <taxon>Eukaryota</taxon>
        <taxon>Viridiplantae</taxon>
        <taxon>Streptophyta</taxon>
        <taxon>Embryophyta</taxon>
        <taxon>Tracheophyta</taxon>
        <taxon>Spermatophyta</taxon>
        <taxon>Magnoliopsida</taxon>
        <taxon>eudicotyledons</taxon>
        <taxon>Gunneridae</taxon>
        <taxon>Pentapetalae</taxon>
        <taxon>rosids</taxon>
        <taxon>fabids</taxon>
        <taxon>Fabales</taxon>
        <taxon>Fabaceae</taxon>
        <taxon>Caesalpinioideae</taxon>
        <taxon>mimosoid clade</taxon>
        <taxon>Acacieae</taxon>
        <taxon>Acacia</taxon>
    </lineage>
</organism>
<dbReference type="SMART" id="SM00220">
    <property type="entry name" value="S_TKc"/>
    <property type="match status" value="1"/>
</dbReference>
<evidence type="ECO:0000256" key="22">
    <source>
        <dbReference type="PROSITE-ProRule" id="PRU10141"/>
    </source>
</evidence>
<feature type="transmembrane region" description="Helical" evidence="23">
    <location>
        <begin position="300"/>
        <end position="323"/>
    </location>
</feature>
<dbReference type="EC" id="2.7.11.1" evidence="6"/>
<keyword evidence="9" id="KW-0808">Transferase</keyword>
<protein>
    <recommendedName>
        <fullName evidence="6">non-specific serine/threonine protein kinase</fullName>
        <ecNumber evidence="6">2.7.11.1</ecNumber>
    </recommendedName>
</protein>
<evidence type="ECO:0000256" key="10">
    <source>
        <dbReference type="ARBA" id="ARBA00022692"/>
    </source>
</evidence>